<proteinExistence type="predicted"/>
<feature type="compositionally biased region" description="Polar residues" evidence="10">
    <location>
        <begin position="235"/>
        <end position="255"/>
    </location>
</feature>
<evidence type="ECO:0000256" key="4">
    <source>
        <dbReference type="ARBA" id="ARBA00022679"/>
    </source>
</evidence>
<evidence type="ECO:0000256" key="2">
    <source>
        <dbReference type="ARBA" id="ARBA00012438"/>
    </source>
</evidence>
<keyword evidence="9" id="KW-0175">Coiled coil</keyword>
<evidence type="ECO:0000256" key="7">
    <source>
        <dbReference type="ARBA" id="ARBA00022840"/>
    </source>
</evidence>
<keyword evidence="15" id="KW-1185">Reference proteome</keyword>
<evidence type="ECO:0000256" key="5">
    <source>
        <dbReference type="ARBA" id="ARBA00022741"/>
    </source>
</evidence>
<dbReference type="GO" id="GO:0046983">
    <property type="term" value="F:protein dimerization activity"/>
    <property type="evidence" value="ECO:0007669"/>
    <property type="project" value="InterPro"/>
</dbReference>
<keyword evidence="6 14" id="KW-0418">Kinase</keyword>
<evidence type="ECO:0000256" key="3">
    <source>
        <dbReference type="ARBA" id="ARBA00022553"/>
    </source>
</evidence>
<evidence type="ECO:0000256" key="8">
    <source>
        <dbReference type="ARBA" id="ARBA00023012"/>
    </source>
</evidence>
<dbReference type="InterPro" id="IPR036890">
    <property type="entry name" value="HATPase_C_sf"/>
</dbReference>
<dbReference type="EMBL" id="FNVT01000016">
    <property type="protein sequence ID" value="SEH00524.1"/>
    <property type="molecule type" value="Genomic_DNA"/>
</dbReference>
<dbReference type="Gene3D" id="3.30.565.10">
    <property type="entry name" value="Histidine kinase-like ATPase, C-terminal domain"/>
    <property type="match status" value="1"/>
</dbReference>
<dbReference type="AlphaFoldDB" id="A0A1H6EV07"/>
<dbReference type="Pfam" id="PF07730">
    <property type="entry name" value="HisKA_3"/>
    <property type="match status" value="1"/>
</dbReference>
<evidence type="ECO:0000256" key="1">
    <source>
        <dbReference type="ARBA" id="ARBA00000085"/>
    </source>
</evidence>
<dbReference type="RefSeq" id="WP_103961662.1">
    <property type="nucleotide sequence ID" value="NZ_FNVT01000016.1"/>
</dbReference>
<feature type="transmembrane region" description="Helical" evidence="11">
    <location>
        <begin position="89"/>
        <end position="107"/>
    </location>
</feature>
<protein>
    <recommendedName>
        <fullName evidence="2">histidine kinase</fullName>
        <ecNumber evidence="2">2.7.13.3</ecNumber>
    </recommendedName>
</protein>
<feature type="transmembrane region" description="Helical" evidence="11">
    <location>
        <begin position="119"/>
        <end position="139"/>
    </location>
</feature>
<dbReference type="GO" id="GO:0000155">
    <property type="term" value="F:phosphorelay sensor kinase activity"/>
    <property type="evidence" value="ECO:0007669"/>
    <property type="project" value="InterPro"/>
</dbReference>
<keyword evidence="8" id="KW-0902">Two-component regulatory system</keyword>
<evidence type="ECO:0000259" key="12">
    <source>
        <dbReference type="Pfam" id="PF02518"/>
    </source>
</evidence>
<dbReference type="GO" id="GO:0016020">
    <property type="term" value="C:membrane"/>
    <property type="evidence" value="ECO:0007669"/>
    <property type="project" value="InterPro"/>
</dbReference>
<dbReference type="SUPFAM" id="SSF55874">
    <property type="entry name" value="ATPase domain of HSP90 chaperone/DNA topoisomerase II/histidine kinase"/>
    <property type="match status" value="1"/>
</dbReference>
<keyword evidence="11" id="KW-0472">Membrane</keyword>
<dbReference type="GO" id="GO:0005524">
    <property type="term" value="F:ATP binding"/>
    <property type="evidence" value="ECO:0007669"/>
    <property type="project" value="UniProtKB-KW"/>
</dbReference>
<keyword evidence="7" id="KW-0067">ATP-binding</keyword>
<evidence type="ECO:0000256" key="11">
    <source>
        <dbReference type="SAM" id="Phobius"/>
    </source>
</evidence>
<feature type="transmembrane region" description="Helical" evidence="11">
    <location>
        <begin position="30"/>
        <end position="47"/>
    </location>
</feature>
<feature type="domain" description="Histidine kinase/HSP90-like ATPase" evidence="12">
    <location>
        <begin position="309"/>
        <end position="397"/>
    </location>
</feature>
<reference evidence="14 15" key="1">
    <citation type="submission" date="2016-10" db="EMBL/GenBank/DDBJ databases">
        <authorList>
            <person name="de Groot N.N."/>
        </authorList>
    </citation>
    <scope>NUCLEOTIDE SEQUENCE [LARGE SCALE GENOMIC DNA]</scope>
    <source>
        <strain evidence="14 15">CGMCC 4.7037</strain>
    </source>
</reference>
<dbReference type="PANTHER" id="PTHR24421:SF10">
    <property type="entry name" value="NITRATE_NITRITE SENSOR PROTEIN NARQ"/>
    <property type="match status" value="1"/>
</dbReference>
<sequence>MRFVLLGAGVSALSMMVLSGQAGVPSGLPWPAQVLIAAAAGLAAWHARRSVWPLAAVGAAAYAWLVMWPPLLLASYYAGRTLGRRGVAAYLGGSLVACGVSALVGGWRAGRHELLTATLGNALFMGIAVIALPLALGLWTKARHEVLEAAKERAERLEREQVMRAEQARAQERARIAREMHDVVAHRVSLIVLHAGALEVRTADDETARAAALIGGIGREALTNLRDVLGVLRTPQRSPQRSPLGSPQRSPQRSPQAEEAPRSPQAEEAYRPPPTLGDIDRLLDQSRALGIAVTRHDEGEPRPVEPTVERTAYRVVQEALTNVHKHAGGASTDVLIRYGAGTLEVEVANTPPSAPREELPGAGWGLVGLRERVELLGGTLRTSAQDGGGFLVSARIPA</sequence>
<dbReference type="InterPro" id="IPR011712">
    <property type="entry name" value="Sig_transdc_His_kin_sub3_dim/P"/>
</dbReference>
<dbReference type="PANTHER" id="PTHR24421">
    <property type="entry name" value="NITRATE/NITRITE SENSOR PROTEIN NARX-RELATED"/>
    <property type="match status" value="1"/>
</dbReference>
<feature type="domain" description="Signal transduction histidine kinase subgroup 3 dimerisation and phosphoacceptor" evidence="13">
    <location>
        <begin position="172"/>
        <end position="236"/>
    </location>
</feature>
<keyword evidence="3" id="KW-0597">Phosphoprotein</keyword>
<evidence type="ECO:0000259" key="13">
    <source>
        <dbReference type="Pfam" id="PF07730"/>
    </source>
</evidence>
<evidence type="ECO:0000313" key="15">
    <source>
        <dbReference type="Proteomes" id="UP000236732"/>
    </source>
</evidence>
<dbReference type="CDD" id="cd16917">
    <property type="entry name" value="HATPase_UhpB-NarQ-NarX-like"/>
    <property type="match status" value="1"/>
</dbReference>
<comment type="catalytic activity">
    <reaction evidence="1">
        <text>ATP + protein L-histidine = ADP + protein N-phospho-L-histidine.</text>
        <dbReference type="EC" id="2.7.13.3"/>
    </reaction>
</comment>
<organism evidence="14 15">
    <name type="scientific">Nonomuraea solani</name>
    <dbReference type="NCBI Taxonomy" id="1144553"/>
    <lineage>
        <taxon>Bacteria</taxon>
        <taxon>Bacillati</taxon>
        <taxon>Actinomycetota</taxon>
        <taxon>Actinomycetes</taxon>
        <taxon>Streptosporangiales</taxon>
        <taxon>Streptosporangiaceae</taxon>
        <taxon>Nonomuraea</taxon>
    </lineage>
</organism>
<gene>
    <name evidence="14" type="ORF">SAMN05444920_116260</name>
</gene>
<keyword evidence="4" id="KW-0808">Transferase</keyword>
<keyword evidence="5" id="KW-0547">Nucleotide-binding</keyword>
<dbReference type="InterPro" id="IPR050482">
    <property type="entry name" value="Sensor_HK_TwoCompSys"/>
</dbReference>
<keyword evidence="11" id="KW-0812">Transmembrane</keyword>
<dbReference type="Proteomes" id="UP000236732">
    <property type="component" value="Unassembled WGS sequence"/>
</dbReference>
<feature type="region of interest" description="Disordered" evidence="10">
    <location>
        <begin position="232"/>
        <end position="279"/>
    </location>
</feature>
<dbReference type="Pfam" id="PF02518">
    <property type="entry name" value="HATPase_c"/>
    <property type="match status" value="1"/>
</dbReference>
<keyword evidence="11" id="KW-1133">Transmembrane helix</keyword>
<feature type="transmembrane region" description="Helical" evidence="11">
    <location>
        <begin position="54"/>
        <end position="77"/>
    </location>
</feature>
<name>A0A1H6EV07_9ACTN</name>
<dbReference type="Gene3D" id="1.20.5.1930">
    <property type="match status" value="1"/>
</dbReference>
<dbReference type="InterPro" id="IPR003594">
    <property type="entry name" value="HATPase_dom"/>
</dbReference>
<accession>A0A1H6EV07</accession>
<evidence type="ECO:0000313" key="14">
    <source>
        <dbReference type="EMBL" id="SEH00524.1"/>
    </source>
</evidence>
<evidence type="ECO:0000256" key="9">
    <source>
        <dbReference type="SAM" id="Coils"/>
    </source>
</evidence>
<evidence type="ECO:0000256" key="10">
    <source>
        <dbReference type="SAM" id="MobiDB-lite"/>
    </source>
</evidence>
<feature type="coiled-coil region" evidence="9">
    <location>
        <begin position="140"/>
        <end position="167"/>
    </location>
</feature>
<evidence type="ECO:0000256" key="6">
    <source>
        <dbReference type="ARBA" id="ARBA00022777"/>
    </source>
</evidence>
<dbReference type="EC" id="2.7.13.3" evidence="2"/>
<dbReference type="OrthoDB" id="227596at2"/>